<dbReference type="Pfam" id="PF00696">
    <property type="entry name" value="AA_kinase"/>
    <property type="match status" value="1"/>
</dbReference>
<evidence type="ECO:0000259" key="7">
    <source>
        <dbReference type="Pfam" id="PF00696"/>
    </source>
</evidence>
<organism evidence="8 9">
    <name type="scientific">Candidatus Roizmanbacteria bacterium GW2011_GWA2_36_23</name>
    <dbReference type="NCBI Taxonomy" id="1618480"/>
    <lineage>
        <taxon>Bacteria</taxon>
        <taxon>Candidatus Roizmaniibacteriota</taxon>
    </lineage>
</organism>
<dbReference type="SUPFAM" id="SSF53633">
    <property type="entry name" value="Carbamate kinase-like"/>
    <property type="match status" value="1"/>
</dbReference>
<evidence type="ECO:0000256" key="1">
    <source>
        <dbReference type="ARBA" id="ARBA00022605"/>
    </source>
</evidence>
<dbReference type="InterPro" id="IPR036393">
    <property type="entry name" value="AceGlu_kinase-like_sf"/>
</dbReference>
<evidence type="ECO:0000313" key="8">
    <source>
        <dbReference type="EMBL" id="KKQ02205.1"/>
    </source>
</evidence>
<dbReference type="NCBIfam" id="TIGR00761">
    <property type="entry name" value="argB"/>
    <property type="match status" value="1"/>
</dbReference>
<comment type="pathway">
    <text evidence="6">Amino-acid biosynthesis.</text>
</comment>
<evidence type="ECO:0000313" key="9">
    <source>
        <dbReference type="Proteomes" id="UP000034344"/>
    </source>
</evidence>
<keyword evidence="4 8" id="KW-0418">Kinase</keyword>
<keyword evidence="3" id="KW-0547">Nucleotide-binding</keyword>
<sequence>MLLIKIGGGKNIDWDNIAKDIADVTKKEKIILVHGASAIRDEIAKKLSSPTKIITSPSGITSVYTDQKALDVFLMVYAGLVNKKIVANLHKHGVNAVGLSGIDGKLWQAKWKKETYSQVNGKTKLISDNLTGRVEKVNTELIDLLLKNNYLPVICPPAISFENQIVNTDNDWAISIMASALKIEKIIVLFEAPGLLKNIHDQTSVIKKIRKEDLDDFMKFAQGRMKKKILGAKKAFELGLREMYWGDARIKQPITRVLEGNGTIIS</sequence>
<comment type="caution">
    <text evidence="8">The sequence shown here is derived from an EMBL/GenBank/DDBJ whole genome shotgun (WGS) entry which is preliminary data.</text>
</comment>
<dbReference type="STRING" id="1618480.US11_C0001G0164"/>
<evidence type="ECO:0000256" key="3">
    <source>
        <dbReference type="ARBA" id="ARBA00022741"/>
    </source>
</evidence>
<protein>
    <submittedName>
        <fullName evidence="8">N2-acetyl-L-aminoadipate kinase, N-acetylglutamate kinase</fullName>
    </submittedName>
</protein>
<dbReference type="AlphaFoldDB" id="A0A0G0EM57"/>
<keyword evidence="2" id="KW-0808">Transferase</keyword>
<keyword evidence="5" id="KW-0067">ATP-binding</keyword>
<dbReference type="GO" id="GO:0006526">
    <property type="term" value="P:L-arginine biosynthetic process"/>
    <property type="evidence" value="ECO:0007669"/>
    <property type="project" value="TreeGrafter"/>
</dbReference>
<dbReference type="GO" id="GO:0003991">
    <property type="term" value="F:acetylglutamate kinase activity"/>
    <property type="evidence" value="ECO:0007669"/>
    <property type="project" value="TreeGrafter"/>
</dbReference>
<evidence type="ECO:0000256" key="5">
    <source>
        <dbReference type="ARBA" id="ARBA00022840"/>
    </source>
</evidence>
<feature type="domain" description="Aspartate/glutamate/uridylate kinase" evidence="7">
    <location>
        <begin position="2"/>
        <end position="239"/>
    </location>
</feature>
<keyword evidence="1" id="KW-0028">Amino-acid biosynthesis</keyword>
<dbReference type="InterPro" id="IPR001048">
    <property type="entry name" value="Asp/Glu/Uridylate_kinase"/>
</dbReference>
<proteinExistence type="predicted"/>
<reference evidence="8 9" key="1">
    <citation type="journal article" date="2015" name="Nature">
        <title>rRNA introns, odd ribosomes, and small enigmatic genomes across a large radiation of phyla.</title>
        <authorList>
            <person name="Brown C.T."/>
            <person name="Hug L.A."/>
            <person name="Thomas B.C."/>
            <person name="Sharon I."/>
            <person name="Castelle C.J."/>
            <person name="Singh A."/>
            <person name="Wilkins M.J."/>
            <person name="Williams K.H."/>
            <person name="Banfield J.F."/>
        </authorList>
    </citation>
    <scope>NUCLEOTIDE SEQUENCE [LARGE SCALE GENOMIC DNA]</scope>
</reference>
<dbReference type="EMBL" id="LBRS01000001">
    <property type="protein sequence ID" value="KKQ02205.1"/>
    <property type="molecule type" value="Genomic_DNA"/>
</dbReference>
<dbReference type="Gene3D" id="3.40.1160.10">
    <property type="entry name" value="Acetylglutamate kinase-like"/>
    <property type="match status" value="1"/>
</dbReference>
<dbReference type="InterPro" id="IPR004662">
    <property type="entry name" value="AcgluKinase_fam"/>
</dbReference>
<accession>A0A0G0EM57</accession>
<dbReference type="GO" id="GO:0005524">
    <property type="term" value="F:ATP binding"/>
    <property type="evidence" value="ECO:0007669"/>
    <property type="project" value="UniProtKB-KW"/>
</dbReference>
<dbReference type="PANTHER" id="PTHR23342">
    <property type="entry name" value="N-ACETYLGLUTAMATE SYNTHASE"/>
    <property type="match status" value="1"/>
</dbReference>
<evidence type="ECO:0000256" key="4">
    <source>
        <dbReference type="ARBA" id="ARBA00022777"/>
    </source>
</evidence>
<dbReference type="PANTHER" id="PTHR23342:SF20">
    <property type="entry name" value="[LYSW]-AMINOADIPATE KINASE"/>
    <property type="match status" value="1"/>
</dbReference>
<evidence type="ECO:0000256" key="6">
    <source>
        <dbReference type="ARBA" id="ARBA00029440"/>
    </source>
</evidence>
<dbReference type="Proteomes" id="UP000034344">
    <property type="component" value="Unassembled WGS sequence"/>
</dbReference>
<dbReference type="GO" id="GO:0005737">
    <property type="term" value="C:cytoplasm"/>
    <property type="evidence" value="ECO:0007669"/>
    <property type="project" value="InterPro"/>
</dbReference>
<evidence type="ECO:0000256" key="2">
    <source>
        <dbReference type="ARBA" id="ARBA00022679"/>
    </source>
</evidence>
<gene>
    <name evidence="8" type="ORF">US11_C0001G0164</name>
</gene>
<dbReference type="PIRSF" id="PIRSF000728">
    <property type="entry name" value="NAGK"/>
    <property type="match status" value="1"/>
</dbReference>
<name>A0A0G0EM57_9BACT</name>
<dbReference type="NCBIfam" id="NF010659">
    <property type="entry name" value="PRK14058.1-1"/>
    <property type="match status" value="1"/>
</dbReference>